<dbReference type="PRINTS" id="PR00786">
    <property type="entry name" value="NEPRILYSIN"/>
</dbReference>
<name>A0A2C9K9N3_BIOGL</name>
<dbReference type="KEGG" id="bgt:106056104"/>
<accession>A0A2C9K9N3</accession>
<dbReference type="GO" id="GO:0004222">
    <property type="term" value="F:metalloendopeptidase activity"/>
    <property type="evidence" value="ECO:0007669"/>
    <property type="project" value="InterPro"/>
</dbReference>
<evidence type="ECO:0000313" key="4">
    <source>
        <dbReference type="Proteomes" id="UP000076420"/>
    </source>
</evidence>
<dbReference type="Proteomes" id="UP000076420">
    <property type="component" value="Unassembled WGS sequence"/>
</dbReference>
<evidence type="ECO:0000256" key="1">
    <source>
        <dbReference type="ARBA" id="ARBA00007357"/>
    </source>
</evidence>
<dbReference type="PANTHER" id="PTHR11733">
    <property type="entry name" value="ZINC METALLOPROTEASE FAMILY M13 NEPRILYSIN-RELATED"/>
    <property type="match status" value="1"/>
</dbReference>
<feature type="domain" description="Peptidase M13 C-terminal" evidence="2">
    <location>
        <begin position="1"/>
        <end position="85"/>
    </location>
</feature>
<evidence type="ECO:0000259" key="2">
    <source>
        <dbReference type="Pfam" id="PF01431"/>
    </source>
</evidence>
<dbReference type="Gene3D" id="3.40.390.10">
    <property type="entry name" value="Collagenase (Catalytic Domain)"/>
    <property type="match status" value="1"/>
</dbReference>
<dbReference type="InterPro" id="IPR024079">
    <property type="entry name" value="MetalloPept_cat_dom_sf"/>
</dbReference>
<dbReference type="Pfam" id="PF01431">
    <property type="entry name" value="Peptidase_M13"/>
    <property type="match status" value="1"/>
</dbReference>
<sequence>MNFARIGMIIAHEIMHAFDSTTILTQNDKSSGEAMELDVKKYTSRRDCFIEQYSGFMWKGYEISTTKTLRENICDSLGLRLSYQVNSS</sequence>
<comment type="similarity">
    <text evidence="1">Belongs to the peptidase M13 family.</text>
</comment>
<dbReference type="PROSITE" id="PS51885">
    <property type="entry name" value="NEPRILYSIN"/>
    <property type="match status" value="1"/>
</dbReference>
<dbReference type="GO" id="GO:0016485">
    <property type="term" value="P:protein processing"/>
    <property type="evidence" value="ECO:0007669"/>
    <property type="project" value="TreeGrafter"/>
</dbReference>
<dbReference type="SUPFAM" id="SSF55486">
    <property type="entry name" value="Metalloproteases ('zincins'), catalytic domain"/>
    <property type="match status" value="1"/>
</dbReference>
<protein>
    <recommendedName>
        <fullName evidence="2">Peptidase M13 C-terminal domain-containing protein</fullName>
    </recommendedName>
</protein>
<dbReference type="InterPro" id="IPR000718">
    <property type="entry name" value="Peptidase_M13"/>
</dbReference>
<evidence type="ECO:0000313" key="3">
    <source>
        <dbReference type="EnsemblMetazoa" id="BGLB016777-PA"/>
    </source>
</evidence>
<organism evidence="3 4">
    <name type="scientific">Biomphalaria glabrata</name>
    <name type="common">Bloodfluke planorb</name>
    <name type="synonym">Freshwater snail</name>
    <dbReference type="NCBI Taxonomy" id="6526"/>
    <lineage>
        <taxon>Eukaryota</taxon>
        <taxon>Metazoa</taxon>
        <taxon>Spiralia</taxon>
        <taxon>Lophotrochozoa</taxon>
        <taxon>Mollusca</taxon>
        <taxon>Gastropoda</taxon>
        <taxon>Heterobranchia</taxon>
        <taxon>Euthyneura</taxon>
        <taxon>Panpulmonata</taxon>
        <taxon>Hygrophila</taxon>
        <taxon>Lymnaeoidea</taxon>
        <taxon>Planorbidae</taxon>
        <taxon>Biomphalaria</taxon>
    </lineage>
</organism>
<gene>
    <name evidence="3" type="primary">106056104</name>
</gene>
<dbReference type="PANTHER" id="PTHR11733:SF167">
    <property type="entry name" value="FI17812P1-RELATED"/>
    <property type="match status" value="1"/>
</dbReference>
<proteinExistence type="inferred from homology"/>
<dbReference type="GO" id="GO:0005886">
    <property type="term" value="C:plasma membrane"/>
    <property type="evidence" value="ECO:0007669"/>
    <property type="project" value="TreeGrafter"/>
</dbReference>
<dbReference type="VEuPathDB" id="VectorBase:BGLB016777"/>
<dbReference type="InterPro" id="IPR018497">
    <property type="entry name" value="Peptidase_M13_C"/>
</dbReference>
<dbReference type="OrthoDB" id="6475849at2759"/>
<dbReference type="AlphaFoldDB" id="A0A2C9K9N3"/>
<dbReference type="EnsemblMetazoa" id="BGLB016777-RA">
    <property type="protein sequence ID" value="BGLB016777-PA"/>
    <property type="gene ID" value="BGLB016777"/>
</dbReference>
<reference evidence="3" key="1">
    <citation type="submission" date="2020-05" db="UniProtKB">
        <authorList>
            <consortium name="EnsemblMetazoa"/>
        </authorList>
    </citation>
    <scope>IDENTIFICATION</scope>
    <source>
        <strain evidence="3">BB02</strain>
    </source>
</reference>
<dbReference type="VEuPathDB" id="VectorBase:BGLAX_033670"/>